<organism evidence="2 3">
    <name type="scientific">Rivibacter subsaxonicus</name>
    <dbReference type="NCBI Taxonomy" id="457575"/>
    <lineage>
        <taxon>Bacteria</taxon>
        <taxon>Pseudomonadati</taxon>
        <taxon>Pseudomonadota</taxon>
        <taxon>Betaproteobacteria</taxon>
        <taxon>Burkholderiales</taxon>
        <taxon>Rivibacter</taxon>
    </lineage>
</organism>
<dbReference type="SUPFAM" id="SSF56747">
    <property type="entry name" value="Prim-pol domain"/>
    <property type="match status" value="1"/>
</dbReference>
<dbReference type="Proteomes" id="UP000293671">
    <property type="component" value="Unassembled WGS sequence"/>
</dbReference>
<sequence>MSQRPALVNPRKKIALEARRQGFKVVELQPLSKRPSGQEWNTRFLTAAQIRNAPEDANFGIHLSGSGLCSVDFDDVERFKAGLKALGIASTDWERGIWTSSTRPGSGGKFLFRLPAGVILKWLRFRTTEHGTLGELRAGSPNLQDCLGGTKYLSADGLTEYKQKLEGSFEDLQELDGKLLEVWLRASEDIGYRHEIEQTMAKAVGGTVSASMGQDGEKLAFPSSRRMEFNRDHEVEDLLREHNYVEDEGTGRWSHPLATGMPGISRIPGKDDLWVSHHAGDPLSGVFDAWAAHVVLDHDGDVRAAERAYSATKGRTRAADAAEAFGGSEAGSRAAEGQKDDGVLVRGDSVPMTATEWLWPGWLAKGAVHLLAGEGGVGKSTTGMSLLATVSVGGCFPDGHRAKMGKVVVWTGEDSIGATLLPRFVSMGGDPSMIYFVVGETKELGPGEVRLFDPAFDMPKLEQAITRLGGVQMLMIDPLISAIDGDSHKAGDVRRGLQPVVDLTERCKLVTLGLTHFAKGTERKPVLDRVLASQAFTAISRIVLVAAELFATEDERRFVLSRAKNNLGPSGGGFEYVIEPDAFVSNEGEFIHTSKTIWGTARVGSARDLIAPPTTEDRKVVQAKQFLVNRLADGPVDSAEVQNDASASGITLSALKKAKAELAVENRKLGLGGNAVWFLPEHEAQVDSPLTRAQEFLFEHLERAPRLAKEMETAAKAAGTSARTLARAKAALGIETFRKVHRGQFWWRLPLL</sequence>
<dbReference type="Pfam" id="PF13481">
    <property type="entry name" value="AAA_25"/>
    <property type="match status" value="1"/>
</dbReference>
<dbReference type="OrthoDB" id="8905164at2"/>
<protein>
    <submittedName>
        <fullName evidence="2">Bifunctional DNA primase/polymerase-like protein</fullName>
    </submittedName>
</protein>
<dbReference type="EMBL" id="SHKP01000007">
    <property type="protein sequence ID" value="RZT95301.1"/>
    <property type="molecule type" value="Genomic_DNA"/>
</dbReference>
<keyword evidence="3" id="KW-1185">Reference proteome</keyword>
<proteinExistence type="predicted"/>
<dbReference type="AlphaFoldDB" id="A0A4Q7VGX2"/>
<dbReference type="InterPro" id="IPR027417">
    <property type="entry name" value="P-loop_NTPase"/>
</dbReference>
<dbReference type="SUPFAM" id="SSF52540">
    <property type="entry name" value="P-loop containing nucleoside triphosphate hydrolases"/>
    <property type="match status" value="1"/>
</dbReference>
<evidence type="ECO:0000259" key="1">
    <source>
        <dbReference type="Pfam" id="PF09250"/>
    </source>
</evidence>
<feature type="domain" description="DNA primase/polymerase bifunctional N-terminal" evidence="1">
    <location>
        <begin position="15"/>
        <end position="121"/>
    </location>
</feature>
<dbReference type="InterPro" id="IPR015330">
    <property type="entry name" value="DNA_primase/pol_bifunc_N"/>
</dbReference>
<dbReference type="Gene3D" id="3.40.50.300">
    <property type="entry name" value="P-loop containing nucleotide triphosphate hydrolases"/>
    <property type="match status" value="1"/>
</dbReference>
<evidence type="ECO:0000313" key="2">
    <source>
        <dbReference type="EMBL" id="RZT95301.1"/>
    </source>
</evidence>
<dbReference type="RefSeq" id="WP_130433605.1">
    <property type="nucleotide sequence ID" value="NZ_SHKP01000007.1"/>
</dbReference>
<evidence type="ECO:0000313" key="3">
    <source>
        <dbReference type="Proteomes" id="UP000293671"/>
    </source>
</evidence>
<accession>A0A4Q7VGX2</accession>
<name>A0A4Q7VGX2_9BURK</name>
<gene>
    <name evidence="2" type="ORF">EV670_3054</name>
</gene>
<dbReference type="Pfam" id="PF09250">
    <property type="entry name" value="Prim-Pol"/>
    <property type="match status" value="1"/>
</dbReference>
<comment type="caution">
    <text evidence="2">The sequence shown here is derived from an EMBL/GenBank/DDBJ whole genome shotgun (WGS) entry which is preliminary data.</text>
</comment>
<reference evidence="2 3" key="1">
    <citation type="submission" date="2019-02" db="EMBL/GenBank/DDBJ databases">
        <title>Genomic Encyclopedia of Type Strains, Phase IV (KMG-IV): sequencing the most valuable type-strain genomes for metagenomic binning, comparative biology and taxonomic classification.</title>
        <authorList>
            <person name="Goeker M."/>
        </authorList>
    </citation>
    <scope>NUCLEOTIDE SEQUENCE [LARGE SCALE GENOMIC DNA]</scope>
    <source>
        <strain evidence="2 3">DSM 19570</strain>
    </source>
</reference>